<sequence>MAPFVTISGHTTASKPRPHILYSVKVNIEGKALNLQKRYSEFVALHAALDDPYSLPPKRLFATTFIPSAWVDDQLIAERKDGLTKYLSNLLSTSEYKTKHLLRDFLYAHAGGNDLQFDLEDALPSTLTRTQALKLASSTANGEVKTKATMIAASYYPDWVSSTNPPEGIDFSKFDILYFGRSFCVVPYHLTSSLRHQLAFATPSSSSTVTLDSTSQSILKRLVAAARSSGHGTKICLSIGGWGGCYYYSQSCSTSANRTKFANSIASAINTYGLDGVDFDWEYPNSPGAGQPYSSADSANFLSLLQLVRTTIGSSKIISGAVTQQPWLGSNGQPLANVSAYAAVMTFVNIMNYDVWGASSTPGPNAPLGNLCGTSTQPQASAEATFKQWTAAKFPASQLVLGMPLYGYASQSSKTVLSGSFAPSADMLLLQKIEEKQEDGTTVVSSFHNGAHANNVRPTSKSTQSGEGVHETAANLTSWWGQQIPFNAIVSSGALVKKSDGTYGQGGGFTMAWDNCSDTPYLYNTSQDTVVTYDDTWSLSDKASFAKSNGMAGCFTWSLDQDDGYTLWNSIRSAMGK</sequence>
<evidence type="ECO:0000259" key="10">
    <source>
        <dbReference type="PROSITE" id="PS51910"/>
    </source>
</evidence>
<dbReference type="SUPFAM" id="SSF64268">
    <property type="entry name" value="PX domain"/>
    <property type="match status" value="1"/>
</dbReference>
<keyword evidence="4" id="KW-0119">Carbohydrate metabolism</keyword>
<comment type="caution">
    <text evidence="11">The sequence shown here is derived from an EMBL/GenBank/DDBJ whole genome shotgun (WGS) entry which is preliminary data.</text>
</comment>
<keyword evidence="6" id="KW-0624">Polysaccharide degradation</keyword>
<evidence type="ECO:0000256" key="2">
    <source>
        <dbReference type="ARBA" id="ARBA00022801"/>
    </source>
</evidence>
<dbReference type="PANTHER" id="PTHR11177">
    <property type="entry name" value="CHITINASE"/>
    <property type="match status" value="1"/>
</dbReference>
<feature type="domain" description="GH18" evidence="10">
    <location>
        <begin position="150"/>
        <end position="577"/>
    </location>
</feature>
<evidence type="ECO:0000256" key="6">
    <source>
        <dbReference type="ARBA" id="ARBA00023326"/>
    </source>
</evidence>
<dbReference type="PROSITE" id="PS51910">
    <property type="entry name" value="GH18_2"/>
    <property type="match status" value="1"/>
</dbReference>
<dbReference type="GO" id="GO:0000272">
    <property type="term" value="P:polysaccharide catabolic process"/>
    <property type="evidence" value="ECO:0007669"/>
    <property type="project" value="UniProtKB-KW"/>
</dbReference>
<dbReference type="GO" id="GO:0035091">
    <property type="term" value="F:phosphatidylinositol binding"/>
    <property type="evidence" value="ECO:0007669"/>
    <property type="project" value="InterPro"/>
</dbReference>
<dbReference type="OrthoDB" id="73875at2759"/>
<evidence type="ECO:0000256" key="1">
    <source>
        <dbReference type="ARBA" id="ARBA00000822"/>
    </source>
</evidence>
<dbReference type="Gene3D" id="3.20.20.80">
    <property type="entry name" value="Glycosidases"/>
    <property type="match status" value="1"/>
</dbReference>
<dbReference type="Proteomes" id="UP000724874">
    <property type="component" value="Unassembled WGS sequence"/>
</dbReference>
<keyword evidence="5 7" id="KW-0326">Glycosidase</keyword>
<dbReference type="SUPFAM" id="SSF51445">
    <property type="entry name" value="(Trans)glycosidases"/>
    <property type="match status" value="1"/>
</dbReference>
<comment type="catalytic activity">
    <reaction evidence="1">
        <text>Random endo-hydrolysis of N-acetyl-beta-D-glucosaminide (1-&gt;4)-beta-linkages in chitin and chitodextrins.</text>
        <dbReference type="EC" id="3.2.1.14"/>
    </reaction>
</comment>
<feature type="domain" description="PX" evidence="9">
    <location>
        <begin position="1"/>
        <end position="113"/>
    </location>
</feature>
<evidence type="ECO:0000313" key="11">
    <source>
        <dbReference type="EMBL" id="KAF8900156.1"/>
    </source>
</evidence>
<dbReference type="GO" id="GO:0006032">
    <property type="term" value="P:chitin catabolic process"/>
    <property type="evidence" value="ECO:0007669"/>
    <property type="project" value="UniProtKB-KW"/>
</dbReference>
<dbReference type="Gene3D" id="3.30.1520.10">
    <property type="entry name" value="Phox-like domain"/>
    <property type="match status" value="1"/>
</dbReference>
<dbReference type="InterPro" id="IPR036871">
    <property type="entry name" value="PX_dom_sf"/>
</dbReference>
<evidence type="ECO:0000256" key="5">
    <source>
        <dbReference type="ARBA" id="ARBA00023295"/>
    </source>
</evidence>
<dbReference type="InterPro" id="IPR001223">
    <property type="entry name" value="Glyco_hydro18_cat"/>
</dbReference>
<reference evidence="11" key="1">
    <citation type="submission" date="2020-11" db="EMBL/GenBank/DDBJ databases">
        <authorList>
            <consortium name="DOE Joint Genome Institute"/>
            <person name="Ahrendt S."/>
            <person name="Riley R."/>
            <person name="Andreopoulos W."/>
            <person name="LaButti K."/>
            <person name="Pangilinan J."/>
            <person name="Ruiz-duenas F.J."/>
            <person name="Barrasa J.M."/>
            <person name="Sanchez-Garcia M."/>
            <person name="Camarero S."/>
            <person name="Miyauchi S."/>
            <person name="Serrano A."/>
            <person name="Linde D."/>
            <person name="Babiker R."/>
            <person name="Drula E."/>
            <person name="Ayuso-Fernandez I."/>
            <person name="Pacheco R."/>
            <person name="Padilla G."/>
            <person name="Ferreira P."/>
            <person name="Barriuso J."/>
            <person name="Kellner H."/>
            <person name="Castanera R."/>
            <person name="Alfaro M."/>
            <person name="Ramirez L."/>
            <person name="Pisabarro A.G."/>
            <person name="Kuo A."/>
            <person name="Tritt A."/>
            <person name="Lipzen A."/>
            <person name="He G."/>
            <person name="Yan M."/>
            <person name="Ng V."/>
            <person name="Cullen D."/>
            <person name="Martin F."/>
            <person name="Rosso M.-N."/>
            <person name="Henrissat B."/>
            <person name="Hibbett D."/>
            <person name="Martinez A.T."/>
            <person name="Grigoriev I.V."/>
        </authorList>
    </citation>
    <scope>NUCLEOTIDE SEQUENCE</scope>
    <source>
        <strain evidence="11">AH 44721</strain>
    </source>
</reference>
<comment type="similarity">
    <text evidence="8">Belongs to the glycosyl hydrolase 18 family.</text>
</comment>
<dbReference type="Gene3D" id="3.10.50.10">
    <property type="match status" value="1"/>
</dbReference>
<keyword evidence="3" id="KW-0146">Chitin degradation</keyword>
<dbReference type="Pfam" id="PF00704">
    <property type="entry name" value="Glyco_hydro_18"/>
    <property type="match status" value="1"/>
</dbReference>
<dbReference type="PANTHER" id="PTHR11177:SF317">
    <property type="entry name" value="CHITINASE 12-RELATED"/>
    <property type="match status" value="1"/>
</dbReference>
<evidence type="ECO:0000256" key="4">
    <source>
        <dbReference type="ARBA" id="ARBA00023277"/>
    </source>
</evidence>
<evidence type="ECO:0000313" key="12">
    <source>
        <dbReference type="Proteomes" id="UP000724874"/>
    </source>
</evidence>
<dbReference type="EMBL" id="JADNYJ010000049">
    <property type="protein sequence ID" value="KAF8900156.1"/>
    <property type="molecule type" value="Genomic_DNA"/>
</dbReference>
<dbReference type="InterPro" id="IPR001683">
    <property type="entry name" value="PX_dom"/>
</dbReference>
<evidence type="ECO:0000256" key="7">
    <source>
        <dbReference type="RuleBase" id="RU000489"/>
    </source>
</evidence>
<dbReference type="InterPro" id="IPR050314">
    <property type="entry name" value="Glycosyl_Hydrlase_18"/>
</dbReference>
<name>A0A9P5NP10_GYMJU</name>
<dbReference type="InterPro" id="IPR029070">
    <property type="entry name" value="Chitinase_insertion_sf"/>
</dbReference>
<dbReference type="InterPro" id="IPR017853">
    <property type="entry name" value="GH"/>
</dbReference>
<dbReference type="AlphaFoldDB" id="A0A9P5NP10"/>
<dbReference type="GO" id="GO:0008843">
    <property type="term" value="F:endochitinase activity"/>
    <property type="evidence" value="ECO:0007669"/>
    <property type="project" value="UniProtKB-EC"/>
</dbReference>
<evidence type="ECO:0000256" key="3">
    <source>
        <dbReference type="ARBA" id="ARBA00023024"/>
    </source>
</evidence>
<dbReference type="Pfam" id="PF00787">
    <property type="entry name" value="PX"/>
    <property type="match status" value="1"/>
</dbReference>
<dbReference type="SMART" id="SM00636">
    <property type="entry name" value="Glyco_18"/>
    <property type="match status" value="1"/>
</dbReference>
<dbReference type="GO" id="GO:0005576">
    <property type="term" value="C:extracellular region"/>
    <property type="evidence" value="ECO:0007669"/>
    <property type="project" value="TreeGrafter"/>
</dbReference>
<keyword evidence="12" id="KW-1185">Reference proteome</keyword>
<dbReference type="InterPro" id="IPR011583">
    <property type="entry name" value="Chitinase_II/V-like_cat"/>
</dbReference>
<evidence type="ECO:0000256" key="8">
    <source>
        <dbReference type="RuleBase" id="RU004453"/>
    </source>
</evidence>
<dbReference type="PROSITE" id="PS01095">
    <property type="entry name" value="GH18_1"/>
    <property type="match status" value="1"/>
</dbReference>
<protein>
    <submittedName>
        <fullName evidence="11">Glycoside hydrolase family 18 protein</fullName>
    </submittedName>
</protein>
<evidence type="ECO:0000259" key="9">
    <source>
        <dbReference type="PROSITE" id="PS50195"/>
    </source>
</evidence>
<dbReference type="PROSITE" id="PS50195">
    <property type="entry name" value="PX"/>
    <property type="match status" value="1"/>
</dbReference>
<dbReference type="InterPro" id="IPR001579">
    <property type="entry name" value="Glyco_hydro_18_chit_AS"/>
</dbReference>
<proteinExistence type="inferred from homology"/>
<accession>A0A9P5NP10</accession>
<dbReference type="GO" id="GO:0008061">
    <property type="term" value="F:chitin binding"/>
    <property type="evidence" value="ECO:0007669"/>
    <property type="project" value="InterPro"/>
</dbReference>
<gene>
    <name evidence="11" type="ORF">CPB84DRAFT_1847408</name>
</gene>
<keyword evidence="2 7" id="KW-0378">Hydrolase</keyword>
<organism evidence="11 12">
    <name type="scientific">Gymnopilus junonius</name>
    <name type="common">Spectacular rustgill mushroom</name>
    <name type="synonym">Gymnopilus spectabilis subsp. junonius</name>
    <dbReference type="NCBI Taxonomy" id="109634"/>
    <lineage>
        <taxon>Eukaryota</taxon>
        <taxon>Fungi</taxon>
        <taxon>Dikarya</taxon>
        <taxon>Basidiomycota</taxon>
        <taxon>Agaricomycotina</taxon>
        <taxon>Agaricomycetes</taxon>
        <taxon>Agaricomycetidae</taxon>
        <taxon>Agaricales</taxon>
        <taxon>Agaricineae</taxon>
        <taxon>Hymenogastraceae</taxon>
        <taxon>Gymnopilus</taxon>
    </lineage>
</organism>